<sequence length="137" mass="14615">MGRQKLGPPSQTLATSPIACPCQLVRIDGAPLAASWKPALADNPTMVKRLPHLGRKTAGNRSTRWKEKVPRQGFNDSGGTWGCDGSNRSVLLAFGDLQSAIRSEIGDLEEAICFVRQSHAPGGYSPIRDCGSRPMGG</sequence>
<name>A0A2K1KCB8_PHYPA</name>
<dbReference type="Gramene" id="Pp3c7_20340V3.1">
    <property type="protein sequence ID" value="PAC:32923879.CDS.1"/>
    <property type="gene ID" value="Pp3c7_20340"/>
</dbReference>
<dbReference type="EMBL" id="ABEU02000007">
    <property type="protein sequence ID" value="PNR51425.1"/>
    <property type="molecule type" value="Genomic_DNA"/>
</dbReference>
<dbReference type="EnsemblPlants" id="Pp3c7_20340V3.1">
    <property type="protein sequence ID" value="PAC:32923879.CDS.1"/>
    <property type="gene ID" value="Pp3c7_20340"/>
</dbReference>
<evidence type="ECO:0000313" key="4">
    <source>
        <dbReference type="Proteomes" id="UP000006727"/>
    </source>
</evidence>
<evidence type="ECO:0000313" key="3">
    <source>
        <dbReference type="EnsemblPlants" id="PAC:32923879.CDS.1"/>
    </source>
</evidence>
<reference evidence="2 4" key="1">
    <citation type="journal article" date="2008" name="Science">
        <title>The Physcomitrella genome reveals evolutionary insights into the conquest of land by plants.</title>
        <authorList>
            <person name="Rensing S."/>
            <person name="Lang D."/>
            <person name="Zimmer A."/>
            <person name="Terry A."/>
            <person name="Salamov A."/>
            <person name="Shapiro H."/>
            <person name="Nishiyama T."/>
            <person name="Perroud P.-F."/>
            <person name="Lindquist E."/>
            <person name="Kamisugi Y."/>
            <person name="Tanahashi T."/>
            <person name="Sakakibara K."/>
            <person name="Fujita T."/>
            <person name="Oishi K."/>
            <person name="Shin-I T."/>
            <person name="Kuroki Y."/>
            <person name="Toyoda A."/>
            <person name="Suzuki Y."/>
            <person name="Hashimoto A."/>
            <person name="Yamaguchi K."/>
            <person name="Sugano A."/>
            <person name="Kohara Y."/>
            <person name="Fujiyama A."/>
            <person name="Anterola A."/>
            <person name="Aoki S."/>
            <person name="Ashton N."/>
            <person name="Barbazuk W.B."/>
            <person name="Barker E."/>
            <person name="Bennetzen J."/>
            <person name="Bezanilla M."/>
            <person name="Blankenship R."/>
            <person name="Cho S.H."/>
            <person name="Dutcher S."/>
            <person name="Estelle M."/>
            <person name="Fawcett J.A."/>
            <person name="Gundlach H."/>
            <person name="Hanada K."/>
            <person name="Heyl A."/>
            <person name="Hicks K.A."/>
            <person name="Hugh J."/>
            <person name="Lohr M."/>
            <person name="Mayer K."/>
            <person name="Melkozernov A."/>
            <person name="Murata T."/>
            <person name="Nelson D."/>
            <person name="Pils B."/>
            <person name="Prigge M."/>
            <person name="Reiss B."/>
            <person name="Renner T."/>
            <person name="Rombauts S."/>
            <person name="Rushton P."/>
            <person name="Sanderfoot A."/>
            <person name="Schween G."/>
            <person name="Shiu S.-H."/>
            <person name="Stueber K."/>
            <person name="Theodoulou F.L."/>
            <person name="Tu H."/>
            <person name="Van de Peer Y."/>
            <person name="Verrier P.J."/>
            <person name="Waters E."/>
            <person name="Wood A."/>
            <person name="Yang L."/>
            <person name="Cove D."/>
            <person name="Cuming A."/>
            <person name="Hasebe M."/>
            <person name="Lucas S."/>
            <person name="Mishler D.B."/>
            <person name="Reski R."/>
            <person name="Grigoriev I."/>
            <person name="Quatrano R.S."/>
            <person name="Boore J.L."/>
        </authorList>
    </citation>
    <scope>NUCLEOTIDE SEQUENCE [LARGE SCALE GENOMIC DNA]</scope>
    <source>
        <strain evidence="3 4">cv. Gransden 2004</strain>
    </source>
</reference>
<keyword evidence="4" id="KW-1185">Reference proteome</keyword>
<dbReference type="InParanoid" id="A0A2K1KCB8"/>
<evidence type="ECO:0000256" key="1">
    <source>
        <dbReference type="SAM" id="MobiDB-lite"/>
    </source>
</evidence>
<dbReference type="EnsemblPlants" id="Pp3c7_20340V3.2">
    <property type="protein sequence ID" value="PAC:32923880.CDS.1"/>
    <property type="gene ID" value="Pp3c7_20340"/>
</dbReference>
<protein>
    <submittedName>
        <fullName evidence="2 3">Uncharacterized protein</fullName>
    </submittedName>
</protein>
<gene>
    <name evidence="2" type="ORF">PHYPA_010612</name>
</gene>
<proteinExistence type="predicted"/>
<reference evidence="3" key="3">
    <citation type="submission" date="2020-12" db="UniProtKB">
        <authorList>
            <consortium name="EnsemblPlants"/>
        </authorList>
    </citation>
    <scope>IDENTIFICATION</scope>
</reference>
<feature type="region of interest" description="Disordered" evidence="1">
    <location>
        <begin position="54"/>
        <end position="80"/>
    </location>
</feature>
<evidence type="ECO:0000313" key="2">
    <source>
        <dbReference type="EMBL" id="PNR51425.1"/>
    </source>
</evidence>
<accession>A0A2K1KCB8</accession>
<dbReference type="Proteomes" id="UP000006727">
    <property type="component" value="Chromosome 7"/>
</dbReference>
<reference evidence="2 4" key="2">
    <citation type="journal article" date="2018" name="Plant J.">
        <title>The Physcomitrella patens chromosome-scale assembly reveals moss genome structure and evolution.</title>
        <authorList>
            <person name="Lang D."/>
            <person name="Ullrich K.K."/>
            <person name="Murat F."/>
            <person name="Fuchs J."/>
            <person name="Jenkins J."/>
            <person name="Haas F.B."/>
            <person name="Piednoel M."/>
            <person name="Gundlach H."/>
            <person name="Van Bel M."/>
            <person name="Meyberg R."/>
            <person name="Vives C."/>
            <person name="Morata J."/>
            <person name="Symeonidi A."/>
            <person name="Hiss M."/>
            <person name="Muchero W."/>
            <person name="Kamisugi Y."/>
            <person name="Saleh O."/>
            <person name="Blanc G."/>
            <person name="Decker E.L."/>
            <person name="van Gessel N."/>
            <person name="Grimwood J."/>
            <person name="Hayes R.D."/>
            <person name="Graham S.W."/>
            <person name="Gunter L.E."/>
            <person name="McDaniel S.F."/>
            <person name="Hoernstein S.N.W."/>
            <person name="Larsson A."/>
            <person name="Li F.W."/>
            <person name="Perroud P.F."/>
            <person name="Phillips J."/>
            <person name="Ranjan P."/>
            <person name="Rokshar D.S."/>
            <person name="Rothfels C.J."/>
            <person name="Schneider L."/>
            <person name="Shu S."/>
            <person name="Stevenson D.W."/>
            <person name="Thummler F."/>
            <person name="Tillich M."/>
            <person name="Villarreal Aguilar J.C."/>
            <person name="Widiez T."/>
            <person name="Wong G.K."/>
            <person name="Wymore A."/>
            <person name="Zhang Y."/>
            <person name="Zimmer A.D."/>
            <person name="Quatrano R.S."/>
            <person name="Mayer K.F.X."/>
            <person name="Goodstein D."/>
            <person name="Casacuberta J.M."/>
            <person name="Vandepoele K."/>
            <person name="Reski R."/>
            <person name="Cuming A.C."/>
            <person name="Tuskan G.A."/>
            <person name="Maumus F."/>
            <person name="Salse J."/>
            <person name="Schmutz J."/>
            <person name="Rensing S.A."/>
        </authorList>
    </citation>
    <scope>NUCLEOTIDE SEQUENCE [LARGE SCALE GENOMIC DNA]</scope>
    <source>
        <strain evidence="3 4">cv. Gransden 2004</strain>
    </source>
</reference>
<organism evidence="2">
    <name type="scientific">Physcomitrium patens</name>
    <name type="common">Spreading-leaved earth moss</name>
    <name type="synonym">Physcomitrella patens</name>
    <dbReference type="NCBI Taxonomy" id="3218"/>
    <lineage>
        <taxon>Eukaryota</taxon>
        <taxon>Viridiplantae</taxon>
        <taxon>Streptophyta</taxon>
        <taxon>Embryophyta</taxon>
        <taxon>Bryophyta</taxon>
        <taxon>Bryophytina</taxon>
        <taxon>Bryopsida</taxon>
        <taxon>Funariidae</taxon>
        <taxon>Funariales</taxon>
        <taxon>Funariaceae</taxon>
        <taxon>Physcomitrium</taxon>
    </lineage>
</organism>
<dbReference type="Gramene" id="Pp3c7_20340V3.2">
    <property type="protein sequence ID" value="PAC:32923880.CDS.1"/>
    <property type="gene ID" value="Pp3c7_20340"/>
</dbReference>
<dbReference type="AlphaFoldDB" id="A0A2K1KCB8"/>